<evidence type="ECO:0000313" key="1">
    <source>
        <dbReference type="EMBL" id="CAD8550864.1"/>
    </source>
</evidence>
<dbReference type="EMBL" id="HBER01052312">
    <property type="protein sequence ID" value="CAD8550864.1"/>
    <property type="molecule type" value="Transcribed_RNA"/>
</dbReference>
<sequence>MQVWYWAAVDERVSAPAPAIGVQGFGYAMRQQCWHARVGSLQPFFDEVSRERGVPTETACVRDAWDKLLPGLIERFDAQHTLGCIAPRPLLIANNAADPRCPRAGVEEAVAAARPAWGRHASRLELLMDESVATAPLPASEWRRGHLITPAMWSKIDAFIERHVR</sequence>
<dbReference type="PANTHER" id="PTHR47381">
    <property type="entry name" value="ALPHA/BETA-HYDROLASES SUPERFAMILY PROTEIN"/>
    <property type="match status" value="1"/>
</dbReference>
<dbReference type="InterPro" id="IPR029058">
    <property type="entry name" value="AB_hydrolase_fold"/>
</dbReference>
<organism evidence="1">
    <name type="scientific">Calcidiscus leptoporus</name>
    <dbReference type="NCBI Taxonomy" id="127549"/>
    <lineage>
        <taxon>Eukaryota</taxon>
        <taxon>Haptista</taxon>
        <taxon>Haptophyta</taxon>
        <taxon>Prymnesiophyceae</taxon>
        <taxon>Coccolithales</taxon>
        <taxon>Calcidiscaceae</taxon>
        <taxon>Calcidiscus</taxon>
    </lineage>
</organism>
<reference evidence="1" key="1">
    <citation type="submission" date="2021-01" db="EMBL/GenBank/DDBJ databases">
        <authorList>
            <person name="Corre E."/>
            <person name="Pelletier E."/>
            <person name="Niang G."/>
            <person name="Scheremetjew M."/>
            <person name="Finn R."/>
            <person name="Kale V."/>
            <person name="Holt S."/>
            <person name="Cochrane G."/>
            <person name="Meng A."/>
            <person name="Brown T."/>
            <person name="Cohen L."/>
        </authorList>
    </citation>
    <scope>NUCLEOTIDE SEQUENCE</scope>
    <source>
        <strain evidence="1">RCC1130</strain>
    </source>
</reference>
<gene>
    <name evidence="1" type="ORF">CLEP1334_LOCUS26154</name>
</gene>
<dbReference type="SUPFAM" id="SSF53474">
    <property type="entry name" value="alpha/beta-Hydrolases"/>
    <property type="match status" value="1"/>
</dbReference>
<protein>
    <recommendedName>
        <fullName evidence="2">Peptidase S9 prolyl oligopeptidase catalytic domain-containing protein</fullName>
    </recommendedName>
</protein>
<accession>A0A7S0JGR4</accession>
<evidence type="ECO:0008006" key="2">
    <source>
        <dbReference type="Google" id="ProtNLM"/>
    </source>
</evidence>
<proteinExistence type="predicted"/>
<name>A0A7S0JGR4_9EUKA</name>
<dbReference type="Gene3D" id="3.40.50.1820">
    <property type="entry name" value="alpha/beta hydrolase"/>
    <property type="match status" value="1"/>
</dbReference>
<dbReference type="PANTHER" id="PTHR47381:SF3">
    <property type="entry name" value="ALPHA_BETA-HYDROLASES SUPERFAMILY PROTEIN"/>
    <property type="match status" value="1"/>
</dbReference>
<dbReference type="AlphaFoldDB" id="A0A7S0JGR4"/>